<protein>
    <submittedName>
        <fullName evidence="2">Reverse transcriptase</fullName>
    </submittedName>
</protein>
<evidence type="ECO:0000313" key="3">
    <source>
        <dbReference type="Proteomes" id="UP001163105"/>
    </source>
</evidence>
<keyword evidence="1" id="KW-0812">Transmembrane</keyword>
<keyword evidence="1" id="KW-0472">Membrane</keyword>
<evidence type="ECO:0000256" key="1">
    <source>
        <dbReference type="SAM" id="Phobius"/>
    </source>
</evidence>
<dbReference type="AlphaFoldDB" id="A0AB34FL00"/>
<comment type="caution">
    <text evidence="2">The sequence shown here is derived from an EMBL/GenBank/DDBJ whole genome shotgun (WGS) entry which is preliminary data.</text>
</comment>
<reference evidence="2" key="1">
    <citation type="submission" date="2023-01" db="EMBL/GenBank/DDBJ databases">
        <title>The growth and conidiation of Purpureocillium lavendulum are regulated by nitrogen source and histone H3K14 acetylation.</title>
        <authorList>
            <person name="Tang P."/>
            <person name="Han J."/>
            <person name="Zhang C."/>
            <person name="Tang P."/>
            <person name="Qi F."/>
            <person name="Zhang K."/>
            <person name="Liang L."/>
        </authorList>
    </citation>
    <scope>NUCLEOTIDE SEQUENCE</scope>
    <source>
        <strain evidence="2">YMF1.00683</strain>
    </source>
</reference>
<accession>A0AB34FL00</accession>
<organism evidence="2 3">
    <name type="scientific">Purpureocillium lavendulum</name>
    <dbReference type="NCBI Taxonomy" id="1247861"/>
    <lineage>
        <taxon>Eukaryota</taxon>
        <taxon>Fungi</taxon>
        <taxon>Dikarya</taxon>
        <taxon>Ascomycota</taxon>
        <taxon>Pezizomycotina</taxon>
        <taxon>Sordariomycetes</taxon>
        <taxon>Hypocreomycetidae</taxon>
        <taxon>Hypocreales</taxon>
        <taxon>Ophiocordycipitaceae</taxon>
        <taxon>Purpureocillium</taxon>
    </lineage>
</organism>
<keyword evidence="2" id="KW-0695">RNA-directed DNA polymerase</keyword>
<gene>
    <name evidence="2" type="ORF">O9K51_08498</name>
</gene>
<keyword evidence="3" id="KW-1185">Reference proteome</keyword>
<dbReference type="GO" id="GO:0003964">
    <property type="term" value="F:RNA-directed DNA polymerase activity"/>
    <property type="evidence" value="ECO:0007669"/>
    <property type="project" value="UniProtKB-KW"/>
</dbReference>
<sequence>MNHTAHPLADHLRSLSSAIANNWEYLEHTSQQLLFLKRARVTRSADAAFLRELDSMSRDLDAYKSTARELLDHSADMGTTINYIINFRNQGILASNAAQLHRIAEDNALETKAMAEIGQRTCTDSRTMRIATIIALIYLPANLVLTFFSTVFVDIQSPAGASTGTSNSTGQDGPQLRIYEQIWILFISMITLSVGTGSWFWIWNRTSPLAGVRSPG</sequence>
<evidence type="ECO:0000313" key="2">
    <source>
        <dbReference type="EMBL" id="KAJ6439091.1"/>
    </source>
</evidence>
<keyword evidence="2" id="KW-0548">Nucleotidyltransferase</keyword>
<keyword evidence="2" id="KW-0808">Transferase</keyword>
<proteinExistence type="predicted"/>
<feature type="transmembrane region" description="Helical" evidence="1">
    <location>
        <begin position="130"/>
        <end position="153"/>
    </location>
</feature>
<dbReference type="Proteomes" id="UP001163105">
    <property type="component" value="Unassembled WGS sequence"/>
</dbReference>
<keyword evidence="1" id="KW-1133">Transmembrane helix</keyword>
<name>A0AB34FL00_9HYPO</name>
<dbReference type="EMBL" id="JAQHRD010000007">
    <property type="protein sequence ID" value="KAJ6439091.1"/>
    <property type="molecule type" value="Genomic_DNA"/>
</dbReference>
<feature type="transmembrane region" description="Helical" evidence="1">
    <location>
        <begin position="182"/>
        <end position="203"/>
    </location>
</feature>
<dbReference type="Gene3D" id="1.20.58.340">
    <property type="entry name" value="Magnesium transport protein CorA, transmembrane region"/>
    <property type="match status" value="1"/>
</dbReference>